<dbReference type="InterPro" id="IPR030456">
    <property type="entry name" value="TF_fork_head_CS_2"/>
</dbReference>
<dbReference type="GO" id="GO:0005634">
    <property type="term" value="C:nucleus"/>
    <property type="evidence" value="ECO:0007669"/>
    <property type="project" value="UniProtKB-SubCell"/>
</dbReference>
<organism evidence="6 7">
    <name type="scientific">Anncaliia algerae PRA339</name>
    <dbReference type="NCBI Taxonomy" id="1288291"/>
    <lineage>
        <taxon>Eukaryota</taxon>
        <taxon>Fungi</taxon>
        <taxon>Fungi incertae sedis</taxon>
        <taxon>Microsporidia</taxon>
        <taxon>Tubulinosematoidea</taxon>
        <taxon>Tubulinosematidae</taxon>
        <taxon>Anncaliia</taxon>
    </lineage>
</organism>
<dbReference type="Gene3D" id="1.10.10.10">
    <property type="entry name" value="Winged helix-like DNA-binding domain superfamily/Winged helix DNA-binding domain"/>
    <property type="match status" value="1"/>
</dbReference>
<dbReference type="STRING" id="1288291.A0A059EZ63"/>
<dbReference type="GO" id="GO:0009653">
    <property type="term" value="P:anatomical structure morphogenesis"/>
    <property type="evidence" value="ECO:0007669"/>
    <property type="project" value="TreeGrafter"/>
</dbReference>
<dbReference type="PANTHER" id="PTHR11829:SF343">
    <property type="entry name" value="FORK-HEAD DOMAIN-CONTAINING PROTEIN"/>
    <property type="match status" value="1"/>
</dbReference>
<reference evidence="6 7" key="2">
    <citation type="submission" date="2014-03" db="EMBL/GenBank/DDBJ databases">
        <title>The Genome Sequence of Anncaliia algerae insect isolate PRA339.</title>
        <authorList>
            <consortium name="The Broad Institute Genome Sequencing Platform"/>
            <consortium name="The Broad Institute Genome Sequencing Center for Infectious Disease"/>
            <person name="Cuomo C."/>
            <person name="Becnel J."/>
            <person name="Sanscrainte N."/>
            <person name="Walker B."/>
            <person name="Young S.K."/>
            <person name="Zeng Q."/>
            <person name="Gargeya S."/>
            <person name="Fitzgerald M."/>
            <person name="Haas B."/>
            <person name="Abouelleil A."/>
            <person name="Alvarado L."/>
            <person name="Arachchi H.M."/>
            <person name="Berlin A.M."/>
            <person name="Chapman S.B."/>
            <person name="Dewar J."/>
            <person name="Goldberg J."/>
            <person name="Griggs A."/>
            <person name="Gujja S."/>
            <person name="Hansen M."/>
            <person name="Howarth C."/>
            <person name="Imamovic A."/>
            <person name="Larimer J."/>
            <person name="McCowan C."/>
            <person name="Murphy C."/>
            <person name="Neiman D."/>
            <person name="Pearson M."/>
            <person name="Priest M."/>
            <person name="Roberts A."/>
            <person name="Saif S."/>
            <person name="Shea T."/>
            <person name="Sisk P."/>
            <person name="Sykes S."/>
            <person name="Wortman J."/>
            <person name="Nusbaum C."/>
            <person name="Birren B."/>
        </authorList>
    </citation>
    <scope>NUCLEOTIDE SEQUENCE [LARGE SCALE GENOMIC DNA]</scope>
    <source>
        <strain evidence="6 7">PRA339</strain>
    </source>
</reference>
<keyword evidence="2 3" id="KW-0539">Nucleus</keyword>
<dbReference type="GO" id="GO:0000981">
    <property type="term" value="F:DNA-binding transcription factor activity, RNA polymerase II-specific"/>
    <property type="evidence" value="ECO:0007669"/>
    <property type="project" value="TreeGrafter"/>
</dbReference>
<dbReference type="InterPro" id="IPR050211">
    <property type="entry name" value="FOX_domain-containing"/>
</dbReference>
<comment type="subcellular location">
    <subcellularLocation>
        <location evidence="3">Nucleus</location>
    </subcellularLocation>
</comment>
<dbReference type="InterPro" id="IPR036388">
    <property type="entry name" value="WH-like_DNA-bd_sf"/>
</dbReference>
<dbReference type="EMBL" id="KK365186">
    <property type="protein sequence ID" value="KCZ80343.1"/>
    <property type="molecule type" value="Genomic_DNA"/>
</dbReference>
<gene>
    <name evidence="6" type="ORF">H312_02250</name>
</gene>
<evidence type="ECO:0000259" key="5">
    <source>
        <dbReference type="PROSITE" id="PS50039"/>
    </source>
</evidence>
<evidence type="ECO:0000313" key="7">
    <source>
        <dbReference type="Proteomes" id="UP000030655"/>
    </source>
</evidence>
<proteinExistence type="predicted"/>
<dbReference type="Pfam" id="PF00250">
    <property type="entry name" value="Forkhead"/>
    <property type="match status" value="1"/>
</dbReference>
<feature type="DNA-binding region" description="Fork-head" evidence="3">
    <location>
        <begin position="59"/>
        <end position="154"/>
    </location>
</feature>
<feature type="compositionally biased region" description="Basic and acidic residues" evidence="4">
    <location>
        <begin position="1"/>
        <end position="21"/>
    </location>
</feature>
<dbReference type="InterPro" id="IPR001766">
    <property type="entry name" value="Fork_head_dom"/>
</dbReference>
<dbReference type="CDD" id="cd00059">
    <property type="entry name" value="FH_FOX"/>
    <property type="match status" value="1"/>
</dbReference>
<feature type="domain" description="Fork-head" evidence="5">
    <location>
        <begin position="59"/>
        <end position="154"/>
    </location>
</feature>
<dbReference type="PROSITE" id="PS00658">
    <property type="entry name" value="FORK_HEAD_2"/>
    <property type="match status" value="1"/>
</dbReference>
<evidence type="ECO:0000313" key="6">
    <source>
        <dbReference type="EMBL" id="KCZ80343.1"/>
    </source>
</evidence>
<dbReference type="AlphaFoldDB" id="A0A059EZ63"/>
<dbReference type="VEuPathDB" id="MicrosporidiaDB:H312_02250"/>
<keyword evidence="1 3" id="KW-0238">DNA-binding</keyword>
<accession>A0A059EZ63</accession>
<dbReference type="FunFam" id="1.10.10.10:FF:000135">
    <property type="entry name" value="forkhead box protein G1"/>
    <property type="match status" value="1"/>
</dbReference>
<evidence type="ECO:0000256" key="3">
    <source>
        <dbReference type="PROSITE-ProRule" id="PRU00089"/>
    </source>
</evidence>
<dbReference type="OrthoDB" id="5954824at2759"/>
<feature type="non-terminal residue" evidence="6">
    <location>
        <position position="1"/>
    </location>
</feature>
<dbReference type="PROSITE" id="PS50039">
    <property type="entry name" value="FORK_HEAD_3"/>
    <property type="match status" value="1"/>
</dbReference>
<feature type="region of interest" description="Disordered" evidence="4">
    <location>
        <begin position="1"/>
        <end position="24"/>
    </location>
</feature>
<keyword evidence="7" id="KW-1185">Reference proteome</keyword>
<sequence>MTQSYLRKDKGISRNSGHDYSENSEELEINNHIARNIEANLVWKTENKYRNHHSHMLNKPNISYSTLIAQAITNSKEKKLTLKEIYTYIMEEYPYFREQRGNWQNSIRHNLSLNSCFYKIPRNPNDPGKGSYWGLDNQTYENNFRHKSKKSRRYTHIDRNILINPVQTNESVESILNRIQNNSDYSNIKPTYSEPSHFNGDLSHPDFYYDNKNEKGNYQGNDSFTANTLFKFS</sequence>
<dbReference type="PANTHER" id="PTHR11829">
    <property type="entry name" value="FORKHEAD BOX PROTEIN"/>
    <property type="match status" value="1"/>
</dbReference>
<evidence type="ECO:0000256" key="2">
    <source>
        <dbReference type="ARBA" id="ARBA00023242"/>
    </source>
</evidence>
<dbReference type="SUPFAM" id="SSF46785">
    <property type="entry name" value="Winged helix' DNA-binding domain"/>
    <property type="match status" value="1"/>
</dbReference>
<reference evidence="7" key="1">
    <citation type="submission" date="2013-02" db="EMBL/GenBank/DDBJ databases">
        <authorList>
            <consortium name="The Broad Institute Genome Sequencing Platform"/>
            <person name="Cuomo C."/>
            <person name="Becnel J."/>
            <person name="Sanscrainte N."/>
            <person name="Walker B."/>
            <person name="Young S.K."/>
            <person name="Zeng Q."/>
            <person name="Gargeya S."/>
            <person name="Fitzgerald M."/>
            <person name="Haas B."/>
            <person name="Abouelleil A."/>
            <person name="Alvarado L."/>
            <person name="Arachchi H.M."/>
            <person name="Berlin A.M."/>
            <person name="Chapman S.B."/>
            <person name="Dewar J."/>
            <person name="Goldberg J."/>
            <person name="Griggs A."/>
            <person name="Gujja S."/>
            <person name="Hansen M."/>
            <person name="Howarth C."/>
            <person name="Imamovic A."/>
            <person name="Larimer J."/>
            <person name="McCowan C."/>
            <person name="Murphy C."/>
            <person name="Neiman D."/>
            <person name="Pearson M."/>
            <person name="Priest M."/>
            <person name="Roberts A."/>
            <person name="Saif S."/>
            <person name="Shea T."/>
            <person name="Sisk P."/>
            <person name="Sykes S."/>
            <person name="Wortman J."/>
            <person name="Nusbaum C."/>
            <person name="Birren B."/>
        </authorList>
    </citation>
    <scope>NUCLEOTIDE SEQUENCE [LARGE SCALE GENOMIC DNA]</scope>
    <source>
        <strain evidence="7">PRA339</strain>
    </source>
</reference>
<name>A0A059EZ63_9MICR</name>
<dbReference type="Proteomes" id="UP000030655">
    <property type="component" value="Unassembled WGS sequence"/>
</dbReference>
<dbReference type="GO" id="GO:0030154">
    <property type="term" value="P:cell differentiation"/>
    <property type="evidence" value="ECO:0007669"/>
    <property type="project" value="TreeGrafter"/>
</dbReference>
<evidence type="ECO:0000256" key="4">
    <source>
        <dbReference type="SAM" id="MobiDB-lite"/>
    </source>
</evidence>
<dbReference type="GO" id="GO:0000978">
    <property type="term" value="F:RNA polymerase II cis-regulatory region sequence-specific DNA binding"/>
    <property type="evidence" value="ECO:0007669"/>
    <property type="project" value="TreeGrafter"/>
</dbReference>
<dbReference type="HOGENOM" id="CLU_103809_0_0_1"/>
<dbReference type="InterPro" id="IPR036390">
    <property type="entry name" value="WH_DNA-bd_sf"/>
</dbReference>
<protein>
    <recommendedName>
        <fullName evidence="5">Fork-head domain-containing protein</fullName>
    </recommendedName>
</protein>
<dbReference type="SMART" id="SM00339">
    <property type="entry name" value="FH"/>
    <property type="match status" value="1"/>
</dbReference>
<evidence type="ECO:0000256" key="1">
    <source>
        <dbReference type="ARBA" id="ARBA00023125"/>
    </source>
</evidence>
<dbReference type="PRINTS" id="PR00053">
    <property type="entry name" value="FORKHEAD"/>
</dbReference>